<evidence type="ECO:0000313" key="6">
    <source>
        <dbReference type="Proteomes" id="UP000594263"/>
    </source>
</evidence>
<evidence type="ECO:0000313" key="5">
    <source>
        <dbReference type="EnsemblPlants" id="Kaladp0067s0165.4.v1.1"/>
    </source>
</evidence>
<dbReference type="GO" id="GO:0003723">
    <property type="term" value="F:RNA binding"/>
    <property type="evidence" value="ECO:0007669"/>
    <property type="project" value="UniProtKB-UniRule"/>
</dbReference>
<dbReference type="PANTHER" id="PTHR22792">
    <property type="entry name" value="LUPUS LA PROTEIN-RELATED"/>
    <property type="match status" value="1"/>
</dbReference>
<dbReference type="InterPro" id="IPR006630">
    <property type="entry name" value="La_HTH"/>
</dbReference>
<evidence type="ECO:0000259" key="4">
    <source>
        <dbReference type="PROSITE" id="PS50961"/>
    </source>
</evidence>
<sequence length="427" mass="46623">MSSAPNGEGSEPPTNLTDNVTRRQAWNRPVNVAVETAPVMGAVLWPSLSETANAPQRPPRTAPEGSSSLNHQASSSRNPATNSIRPTSTQNGTHPGRHKSTRNHGRSYVGNGDRSQPPSSQGPASDVSSNNGSYNNGSSQPEAGQNNGPRSQFHSGGNHPQHRDSNRRGSGGPNTRGDGPHGRRRNVDRGDRDANTHPSYNARNGLLQPTVFPGTLPSYLPRPALSVPPYAPPPPPFVPMQFMAPVIHPIAGQRVFYGPPINGPLPLRPPPLQVPFGPQIIISNLMKQIDYYFSDDNLVRDVHLRRNMDEQGWVSVTLIAEFQRVKDITAQAKNFLDENDNDPLQFILNVMQNSPFVEVQGDKLRRRNGWEKYILPNIVESSSSAVENLANGELATRLENTMLEEKSLLSDSKLDVEAKAAEDQVGQ</sequence>
<dbReference type="Gramene" id="Kaladp0067s0165.2.v1.1">
    <property type="protein sequence ID" value="Kaladp0067s0165.2.v1.1"/>
    <property type="gene ID" value="Kaladp0067s0165.v1.1"/>
</dbReference>
<feature type="compositionally biased region" description="Polar residues" evidence="3">
    <location>
        <begin position="12"/>
        <end position="24"/>
    </location>
</feature>
<dbReference type="InterPro" id="IPR036388">
    <property type="entry name" value="WH-like_DNA-bd_sf"/>
</dbReference>
<dbReference type="PANTHER" id="PTHR22792:SF132">
    <property type="entry name" value="LA-RELATED PROTEIN 1"/>
    <property type="match status" value="1"/>
</dbReference>
<dbReference type="EnsemblPlants" id="Kaladp0067s0165.3.v1.1">
    <property type="protein sequence ID" value="Kaladp0067s0165.3.v1.1"/>
    <property type="gene ID" value="Kaladp0067s0165.v1.1"/>
</dbReference>
<keyword evidence="1 2" id="KW-0694">RNA-binding</keyword>
<dbReference type="EnsemblPlants" id="Kaladp0067s0165.1.v1.1">
    <property type="protein sequence ID" value="Kaladp0067s0165.1.v1.1"/>
    <property type="gene ID" value="Kaladp0067s0165.v1.1"/>
</dbReference>
<dbReference type="Pfam" id="PF05383">
    <property type="entry name" value="La"/>
    <property type="match status" value="1"/>
</dbReference>
<dbReference type="InterPro" id="IPR036390">
    <property type="entry name" value="WH_DNA-bd_sf"/>
</dbReference>
<dbReference type="Gramene" id="Kaladp0067s0165.3.v1.1">
    <property type="protein sequence ID" value="Kaladp0067s0165.3.v1.1"/>
    <property type="gene ID" value="Kaladp0067s0165.v1.1"/>
</dbReference>
<feature type="region of interest" description="Disordered" evidence="3">
    <location>
        <begin position="50"/>
        <end position="208"/>
    </location>
</feature>
<dbReference type="Gramene" id="Kaladp0067s0165.1.v1.1">
    <property type="protein sequence ID" value="Kaladp0067s0165.1.v1.1"/>
    <property type="gene ID" value="Kaladp0067s0165.v1.1"/>
</dbReference>
<accession>A0A7N1A2A6</accession>
<evidence type="ECO:0000256" key="2">
    <source>
        <dbReference type="PROSITE-ProRule" id="PRU00332"/>
    </source>
</evidence>
<proteinExistence type="predicted"/>
<feature type="compositionally biased region" description="Polar residues" evidence="3">
    <location>
        <begin position="113"/>
        <end position="127"/>
    </location>
</feature>
<dbReference type="Proteomes" id="UP000594263">
    <property type="component" value="Unplaced"/>
</dbReference>
<dbReference type="Gene3D" id="1.10.10.10">
    <property type="entry name" value="Winged helix-like DNA-binding domain superfamily/Winged helix DNA-binding domain"/>
    <property type="match status" value="1"/>
</dbReference>
<dbReference type="AlphaFoldDB" id="A0A7N1A2A6"/>
<dbReference type="EnsemblPlants" id="Kaladp0067s0165.2.v1.1">
    <property type="protein sequence ID" value="Kaladp0067s0165.2.v1.1"/>
    <property type="gene ID" value="Kaladp0067s0165.v1.1"/>
</dbReference>
<dbReference type="Gramene" id="Kaladp0067s0165.4.v1.1">
    <property type="protein sequence ID" value="Kaladp0067s0165.4.v1.1"/>
    <property type="gene ID" value="Kaladp0067s0165.v1.1"/>
</dbReference>
<dbReference type="SUPFAM" id="SSF46785">
    <property type="entry name" value="Winged helix' DNA-binding domain"/>
    <property type="match status" value="1"/>
</dbReference>
<dbReference type="SMART" id="SM00715">
    <property type="entry name" value="LA"/>
    <property type="match status" value="1"/>
</dbReference>
<feature type="compositionally biased region" description="Basic residues" evidence="3">
    <location>
        <begin position="95"/>
        <end position="105"/>
    </location>
</feature>
<organism evidence="5 6">
    <name type="scientific">Kalanchoe fedtschenkoi</name>
    <name type="common">Lavender scallops</name>
    <name type="synonym">South American air plant</name>
    <dbReference type="NCBI Taxonomy" id="63787"/>
    <lineage>
        <taxon>Eukaryota</taxon>
        <taxon>Viridiplantae</taxon>
        <taxon>Streptophyta</taxon>
        <taxon>Embryophyta</taxon>
        <taxon>Tracheophyta</taxon>
        <taxon>Spermatophyta</taxon>
        <taxon>Magnoliopsida</taxon>
        <taxon>eudicotyledons</taxon>
        <taxon>Gunneridae</taxon>
        <taxon>Pentapetalae</taxon>
        <taxon>Saxifragales</taxon>
        <taxon>Crassulaceae</taxon>
        <taxon>Kalanchoe</taxon>
    </lineage>
</organism>
<name>A0A7N1A2A6_KALFE</name>
<feature type="domain" description="HTH La-type RNA-binding" evidence="4">
    <location>
        <begin position="275"/>
        <end position="377"/>
    </location>
</feature>
<evidence type="ECO:0000256" key="1">
    <source>
        <dbReference type="ARBA" id="ARBA00022884"/>
    </source>
</evidence>
<feature type="compositionally biased region" description="Polar residues" evidence="3">
    <location>
        <begin position="64"/>
        <end position="93"/>
    </location>
</feature>
<evidence type="ECO:0000256" key="3">
    <source>
        <dbReference type="SAM" id="MobiDB-lite"/>
    </source>
</evidence>
<reference evidence="5" key="1">
    <citation type="submission" date="2021-01" db="UniProtKB">
        <authorList>
            <consortium name="EnsemblPlants"/>
        </authorList>
    </citation>
    <scope>IDENTIFICATION</scope>
</reference>
<dbReference type="GO" id="GO:0005737">
    <property type="term" value="C:cytoplasm"/>
    <property type="evidence" value="ECO:0007669"/>
    <property type="project" value="UniProtKB-ARBA"/>
</dbReference>
<feature type="compositionally biased region" description="Basic and acidic residues" evidence="3">
    <location>
        <begin position="178"/>
        <end position="195"/>
    </location>
</feature>
<dbReference type="InterPro" id="IPR045180">
    <property type="entry name" value="La_dom_prot"/>
</dbReference>
<protein>
    <recommendedName>
        <fullName evidence="4">HTH La-type RNA-binding domain-containing protein</fullName>
    </recommendedName>
</protein>
<dbReference type="EnsemblPlants" id="Kaladp0067s0165.4.v1.1">
    <property type="protein sequence ID" value="Kaladp0067s0165.4.v1.1"/>
    <property type="gene ID" value="Kaladp0067s0165.v1.1"/>
</dbReference>
<dbReference type="CDD" id="cd07323">
    <property type="entry name" value="LAM"/>
    <property type="match status" value="1"/>
</dbReference>
<dbReference type="PROSITE" id="PS50961">
    <property type="entry name" value="HTH_LA"/>
    <property type="match status" value="1"/>
</dbReference>
<feature type="compositionally biased region" description="Low complexity" evidence="3">
    <location>
        <begin position="128"/>
        <end position="139"/>
    </location>
</feature>
<feature type="region of interest" description="Disordered" evidence="3">
    <location>
        <begin position="1"/>
        <end position="31"/>
    </location>
</feature>
<keyword evidence="6" id="KW-1185">Reference proteome</keyword>
<dbReference type="OMA" id="FQAPHEM"/>
<feature type="compositionally biased region" description="Polar residues" evidence="3">
    <location>
        <begin position="140"/>
        <end position="155"/>
    </location>
</feature>